<dbReference type="Pfam" id="PF00005">
    <property type="entry name" value="ABC_tran"/>
    <property type="match status" value="1"/>
</dbReference>
<comment type="similarity">
    <text evidence="1">Belongs to the ABC transporter superfamily.</text>
</comment>
<dbReference type="InterPro" id="IPR050763">
    <property type="entry name" value="ABC_transporter_ATP-binding"/>
</dbReference>
<dbReference type="CDD" id="cd03230">
    <property type="entry name" value="ABC_DR_subfamily_A"/>
    <property type="match status" value="1"/>
</dbReference>
<keyword evidence="4" id="KW-0547">Nucleotide-binding</keyword>
<name>A0A1G7HKM1_9BACT</name>
<reference evidence="7 8" key="1">
    <citation type="submission" date="2016-10" db="EMBL/GenBank/DDBJ databases">
        <authorList>
            <person name="de Groot N.N."/>
        </authorList>
    </citation>
    <scope>NUCLEOTIDE SEQUENCE [LARGE SCALE GENOMIC DNA]</scope>
    <source>
        <strain evidence="7 8">GAS232</strain>
    </source>
</reference>
<evidence type="ECO:0000313" key="8">
    <source>
        <dbReference type="Proteomes" id="UP000182427"/>
    </source>
</evidence>
<dbReference type="PROSITE" id="PS50893">
    <property type="entry name" value="ABC_TRANSPORTER_2"/>
    <property type="match status" value="1"/>
</dbReference>
<keyword evidence="5 7" id="KW-0067">ATP-binding</keyword>
<evidence type="ECO:0000256" key="3">
    <source>
        <dbReference type="ARBA" id="ARBA00022458"/>
    </source>
</evidence>
<dbReference type="InterPro" id="IPR003439">
    <property type="entry name" value="ABC_transporter-like_ATP-bd"/>
</dbReference>
<protein>
    <submittedName>
        <fullName evidence="7">ABC-2 type transport system ATP-binding protein</fullName>
    </submittedName>
</protein>
<dbReference type="InterPro" id="IPR027417">
    <property type="entry name" value="P-loop_NTPase"/>
</dbReference>
<dbReference type="Proteomes" id="UP000182427">
    <property type="component" value="Chromosome I"/>
</dbReference>
<keyword evidence="8" id="KW-1185">Reference proteome</keyword>
<dbReference type="PANTHER" id="PTHR42711">
    <property type="entry name" value="ABC TRANSPORTER ATP-BINDING PROTEIN"/>
    <property type="match status" value="1"/>
</dbReference>
<evidence type="ECO:0000256" key="2">
    <source>
        <dbReference type="ARBA" id="ARBA00022448"/>
    </source>
</evidence>
<organism evidence="7 8">
    <name type="scientific">Terriglobus roseus</name>
    <dbReference type="NCBI Taxonomy" id="392734"/>
    <lineage>
        <taxon>Bacteria</taxon>
        <taxon>Pseudomonadati</taxon>
        <taxon>Acidobacteriota</taxon>
        <taxon>Terriglobia</taxon>
        <taxon>Terriglobales</taxon>
        <taxon>Acidobacteriaceae</taxon>
        <taxon>Terriglobus</taxon>
    </lineage>
</organism>
<evidence type="ECO:0000313" key="7">
    <source>
        <dbReference type="EMBL" id="SDF00995.1"/>
    </source>
</evidence>
<dbReference type="InterPro" id="IPR003593">
    <property type="entry name" value="AAA+_ATPase"/>
</dbReference>
<evidence type="ECO:0000259" key="6">
    <source>
        <dbReference type="PROSITE" id="PS50893"/>
    </source>
</evidence>
<evidence type="ECO:0000256" key="1">
    <source>
        <dbReference type="ARBA" id="ARBA00005417"/>
    </source>
</evidence>
<dbReference type="SUPFAM" id="SSF52540">
    <property type="entry name" value="P-loop containing nucleoside triphosphate hydrolases"/>
    <property type="match status" value="1"/>
</dbReference>
<evidence type="ECO:0000256" key="5">
    <source>
        <dbReference type="ARBA" id="ARBA00022840"/>
    </source>
</evidence>
<feature type="domain" description="ABC transporter" evidence="6">
    <location>
        <begin position="33"/>
        <end position="262"/>
    </location>
</feature>
<dbReference type="EMBL" id="LT629690">
    <property type="protein sequence ID" value="SDF00995.1"/>
    <property type="molecule type" value="Genomic_DNA"/>
</dbReference>
<sequence>MQAILPDVDSVAEYSEKLFARVCLPVSRENRVIDCRAATKNYASKTVLRGIHLVVEPGICALLGANGAGKSTLLRLLSGLEEPDSGSVFIGGLGFRDHGVSIRRNLGVLPEGLGLFESLTVIENLMAVGPIYGLTKSETATRAADLIGFLDLTQGRNTAARNCSFGMRKKTALAMALLHKPNVLLLDEPFEGIDPASSTVIQMLLSQLSRSGTTILLTSHILSTVQKIANRVVILYEGRVEADFDPSTTEAGVEEVYFSIAGRPQPEVPDWLRS</sequence>
<dbReference type="SMART" id="SM00382">
    <property type="entry name" value="AAA"/>
    <property type="match status" value="1"/>
</dbReference>
<evidence type="ECO:0000256" key="4">
    <source>
        <dbReference type="ARBA" id="ARBA00022741"/>
    </source>
</evidence>
<keyword evidence="3" id="KW-0536">Nodulation</keyword>
<dbReference type="GO" id="GO:0005524">
    <property type="term" value="F:ATP binding"/>
    <property type="evidence" value="ECO:0007669"/>
    <property type="project" value="UniProtKB-KW"/>
</dbReference>
<dbReference type="AlphaFoldDB" id="A0A1G7HKM1"/>
<dbReference type="OrthoDB" id="9804819at2"/>
<dbReference type="Gene3D" id="3.40.50.300">
    <property type="entry name" value="P-loop containing nucleotide triphosphate hydrolases"/>
    <property type="match status" value="1"/>
</dbReference>
<proteinExistence type="inferred from homology"/>
<gene>
    <name evidence="7" type="ORF">SAMN05444167_1116</name>
</gene>
<dbReference type="PANTHER" id="PTHR42711:SF5">
    <property type="entry name" value="ABC TRANSPORTER ATP-BINDING PROTEIN NATA"/>
    <property type="match status" value="1"/>
</dbReference>
<dbReference type="GO" id="GO:0016887">
    <property type="term" value="F:ATP hydrolysis activity"/>
    <property type="evidence" value="ECO:0007669"/>
    <property type="project" value="InterPro"/>
</dbReference>
<accession>A0A1G7HKM1</accession>
<keyword evidence="2" id="KW-0813">Transport</keyword>